<comment type="similarity">
    <text evidence="1 2">Belongs to the anti-sigma-factor antagonist family.</text>
</comment>
<evidence type="ECO:0000259" key="3">
    <source>
        <dbReference type="PROSITE" id="PS50801"/>
    </source>
</evidence>
<dbReference type="Proteomes" id="UP001500620">
    <property type="component" value="Unassembled WGS sequence"/>
</dbReference>
<evidence type="ECO:0000256" key="2">
    <source>
        <dbReference type="RuleBase" id="RU003749"/>
    </source>
</evidence>
<accession>A0ABP8DUW9</accession>
<evidence type="ECO:0000256" key="1">
    <source>
        <dbReference type="ARBA" id="ARBA00009013"/>
    </source>
</evidence>
<dbReference type="SUPFAM" id="SSF52091">
    <property type="entry name" value="SpoIIaa-like"/>
    <property type="match status" value="1"/>
</dbReference>
<sequence>MGMSIETREVTDGAVVSIAGELDVSVVDAVQQTLEAALARRPQILRVDLAQVRLLDSRVMAVLWLTYKAAAAQNTTLILCNPTEFVAHVLDVAGLLTVLPVERDHSGGAVTG</sequence>
<dbReference type="PANTHER" id="PTHR33495:SF2">
    <property type="entry name" value="ANTI-SIGMA FACTOR ANTAGONIST TM_1081-RELATED"/>
    <property type="match status" value="1"/>
</dbReference>
<dbReference type="PANTHER" id="PTHR33495">
    <property type="entry name" value="ANTI-SIGMA FACTOR ANTAGONIST TM_1081-RELATED-RELATED"/>
    <property type="match status" value="1"/>
</dbReference>
<dbReference type="PROSITE" id="PS50801">
    <property type="entry name" value="STAS"/>
    <property type="match status" value="1"/>
</dbReference>
<evidence type="ECO:0000313" key="4">
    <source>
        <dbReference type="EMBL" id="GAA4263706.1"/>
    </source>
</evidence>
<evidence type="ECO:0000313" key="5">
    <source>
        <dbReference type="Proteomes" id="UP001500620"/>
    </source>
</evidence>
<dbReference type="EMBL" id="BAABAT010000077">
    <property type="protein sequence ID" value="GAA4263706.1"/>
    <property type="molecule type" value="Genomic_DNA"/>
</dbReference>
<dbReference type="CDD" id="cd07043">
    <property type="entry name" value="STAS_anti-anti-sigma_factors"/>
    <property type="match status" value="1"/>
</dbReference>
<organism evidence="4 5">
    <name type="scientific">Dactylosporangium darangshiense</name>
    <dbReference type="NCBI Taxonomy" id="579108"/>
    <lineage>
        <taxon>Bacteria</taxon>
        <taxon>Bacillati</taxon>
        <taxon>Actinomycetota</taxon>
        <taxon>Actinomycetes</taxon>
        <taxon>Micromonosporales</taxon>
        <taxon>Micromonosporaceae</taxon>
        <taxon>Dactylosporangium</taxon>
    </lineage>
</organism>
<dbReference type="InterPro" id="IPR002645">
    <property type="entry name" value="STAS_dom"/>
</dbReference>
<protein>
    <recommendedName>
        <fullName evidence="2">Anti-sigma factor antagonist</fullName>
    </recommendedName>
</protein>
<keyword evidence="5" id="KW-1185">Reference proteome</keyword>
<feature type="domain" description="STAS" evidence="3">
    <location>
        <begin position="3"/>
        <end position="112"/>
    </location>
</feature>
<dbReference type="Gene3D" id="3.30.750.24">
    <property type="entry name" value="STAS domain"/>
    <property type="match status" value="1"/>
</dbReference>
<reference evidence="5" key="1">
    <citation type="journal article" date="2019" name="Int. J. Syst. Evol. Microbiol.">
        <title>The Global Catalogue of Microorganisms (GCM) 10K type strain sequencing project: providing services to taxonomists for standard genome sequencing and annotation.</title>
        <authorList>
            <consortium name="The Broad Institute Genomics Platform"/>
            <consortium name="The Broad Institute Genome Sequencing Center for Infectious Disease"/>
            <person name="Wu L."/>
            <person name="Ma J."/>
        </authorList>
    </citation>
    <scope>NUCLEOTIDE SEQUENCE [LARGE SCALE GENOMIC DNA]</scope>
    <source>
        <strain evidence="5">JCM 17441</strain>
    </source>
</reference>
<dbReference type="InterPro" id="IPR003658">
    <property type="entry name" value="Anti-sigma_ant"/>
</dbReference>
<comment type="caution">
    <text evidence="4">The sequence shown here is derived from an EMBL/GenBank/DDBJ whole genome shotgun (WGS) entry which is preliminary data.</text>
</comment>
<proteinExistence type="inferred from homology"/>
<dbReference type="Pfam" id="PF01740">
    <property type="entry name" value="STAS"/>
    <property type="match status" value="1"/>
</dbReference>
<gene>
    <name evidence="4" type="ORF">GCM10022255_110680</name>
</gene>
<dbReference type="InterPro" id="IPR036513">
    <property type="entry name" value="STAS_dom_sf"/>
</dbReference>
<name>A0ABP8DUW9_9ACTN</name>
<dbReference type="NCBIfam" id="TIGR00377">
    <property type="entry name" value="ant_ant_sig"/>
    <property type="match status" value="1"/>
</dbReference>